<dbReference type="InterPro" id="IPR002781">
    <property type="entry name" value="TM_pro_TauE-like"/>
</dbReference>
<dbReference type="PANTHER" id="PTHR30269">
    <property type="entry name" value="TRANSMEMBRANE PROTEIN YFCA"/>
    <property type="match status" value="1"/>
</dbReference>
<keyword evidence="6 8" id="KW-1133">Transmembrane helix</keyword>
<evidence type="ECO:0000256" key="6">
    <source>
        <dbReference type="ARBA" id="ARBA00022989"/>
    </source>
</evidence>
<evidence type="ECO:0000256" key="2">
    <source>
        <dbReference type="ARBA" id="ARBA00009142"/>
    </source>
</evidence>
<protein>
    <recommendedName>
        <fullName evidence="8">Probable membrane transporter protein</fullName>
    </recommendedName>
</protein>
<evidence type="ECO:0000256" key="4">
    <source>
        <dbReference type="ARBA" id="ARBA00022475"/>
    </source>
</evidence>
<gene>
    <name evidence="9" type="ORF">ABIA69_002153</name>
</gene>
<feature type="transmembrane region" description="Helical" evidence="8">
    <location>
        <begin position="43"/>
        <end position="61"/>
    </location>
</feature>
<dbReference type="InterPro" id="IPR052017">
    <property type="entry name" value="TSUP"/>
</dbReference>
<dbReference type="Pfam" id="PF01925">
    <property type="entry name" value="TauE"/>
    <property type="match status" value="1"/>
</dbReference>
<keyword evidence="7 8" id="KW-0472">Membrane</keyword>
<keyword evidence="10" id="KW-1185">Reference proteome</keyword>
<feature type="transmembrane region" description="Helical" evidence="8">
    <location>
        <begin position="222"/>
        <end position="241"/>
    </location>
</feature>
<reference evidence="9 10" key="1">
    <citation type="submission" date="2024-06" db="EMBL/GenBank/DDBJ databases">
        <title>Sorghum-associated microbial communities from plants grown in Nebraska, USA.</title>
        <authorList>
            <person name="Schachtman D."/>
        </authorList>
    </citation>
    <scope>NUCLEOTIDE SEQUENCE [LARGE SCALE GENOMIC DNA]</scope>
    <source>
        <strain evidence="9 10">736</strain>
    </source>
</reference>
<evidence type="ECO:0000256" key="5">
    <source>
        <dbReference type="ARBA" id="ARBA00022692"/>
    </source>
</evidence>
<evidence type="ECO:0000313" key="10">
    <source>
        <dbReference type="Proteomes" id="UP001549363"/>
    </source>
</evidence>
<feature type="transmembrane region" description="Helical" evidence="8">
    <location>
        <begin position="193"/>
        <end position="210"/>
    </location>
</feature>
<feature type="transmembrane region" description="Helical" evidence="8">
    <location>
        <begin position="163"/>
        <end position="181"/>
    </location>
</feature>
<feature type="transmembrane region" description="Helical" evidence="8">
    <location>
        <begin position="73"/>
        <end position="90"/>
    </location>
</feature>
<proteinExistence type="inferred from homology"/>
<keyword evidence="3" id="KW-0813">Transport</keyword>
<dbReference type="Proteomes" id="UP001549363">
    <property type="component" value="Unassembled WGS sequence"/>
</dbReference>
<evidence type="ECO:0000256" key="8">
    <source>
        <dbReference type="RuleBase" id="RU363041"/>
    </source>
</evidence>
<comment type="caution">
    <text evidence="9">The sequence shown here is derived from an EMBL/GenBank/DDBJ whole genome shotgun (WGS) entry which is preliminary data.</text>
</comment>
<comment type="subcellular location">
    <subcellularLocation>
        <location evidence="1 8">Cell membrane</location>
        <topology evidence="1 8">Multi-pass membrane protein</topology>
    </subcellularLocation>
</comment>
<evidence type="ECO:0000313" key="9">
    <source>
        <dbReference type="EMBL" id="MET4561008.1"/>
    </source>
</evidence>
<keyword evidence="5 8" id="KW-0812">Transmembrane</keyword>
<sequence length="242" mass="26631">MIELLLFFLLILLASVLQTSSGFGFSIMATPFLLMLFSPQEAMQINILLSLVISLALLWKIKSDVDFGLLKKILLGSIGGAPFGSFIFAIVDLTTFKLIIALILIGVTILLMRNFSIQPTKNREYGVGFLSGLLTTSIGMAGPPLLLYFAGTQKNKENTRATSIAYFIFIYAISLQFQLTVEGTNKTVWVNSLYALPLVLIGLVLGQILFKKLNQALFTKMIYMLLLIAGVFLLGQSLLSLF</sequence>
<name>A0ABV2PJ99_9BACI</name>
<evidence type="ECO:0000256" key="1">
    <source>
        <dbReference type="ARBA" id="ARBA00004651"/>
    </source>
</evidence>
<accession>A0ABV2PJ99</accession>
<keyword evidence="4 8" id="KW-1003">Cell membrane</keyword>
<feature type="transmembrane region" description="Helical" evidence="8">
    <location>
        <begin position="96"/>
        <end position="115"/>
    </location>
</feature>
<dbReference type="PANTHER" id="PTHR30269:SF37">
    <property type="entry name" value="MEMBRANE TRANSPORTER PROTEIN"/>
    <property type="match status" value="1"/>
</dbReference>
<feature type="transmembrane region" description="Helical" evidence="8">
    <location>
        <begin position="127"/>
        <end position="151"/>
    </location>
</feature>
<evidence type="ECO:0000256" key="3">
    <source>
        <dbReference type="ARBA" id="ARBA00022448"/>
    </source>
</evidence>
<comment type="similarity">
    <text evidence="2 8">Belongs to the 4-toluene sulfonate uptake permease (TSUP) (TC 2.A.102) family.</text>
</comment>
<organism evidence="9 10">
    <name type="scientific">Lysinibacillus parviboronicapiens</name>
    <dbReference type="NCBI Taxonomy" id="436516"/>
    <lineage>
        <taxon>Bacteria</taxon>
        <taxon>Bacillati</taxon>
        <taxon>Bacillota</taxon>
        <taxon>Bacilli</taxon>
        <taxon>Bacillales</taxon>
        <taxon>Bacillaceae</taxon>
        <taxon>Lysinibacillus</taxon>
    </lineage>
</organism>
<evidence type="ECO:0000256" key="7">
    <source>
        <dbReference type="ARBA" id="ARBA00023136"/>
    </source>
</evidence>
<dbReference type="EMBL" id="JBEPSB010000008">
    <property type="protein sequence ID" value="MET4561008.1"/>
    <property type="molecule type" value="Genomic_DNA"/>
</dbReference>